<feature type="chain" id="PRO_5014663072" evidence="1">
    <location>
        <begin position="20"/>
        <end position="92"/>
    </location>
</feature>
<protein>
    <submittedName>
        <fullName evidence="2">Putative secreted protein</fullName>
    </submittedName>
</protein>
<dbReference type="AlphaFoldDB" id="A0A2M4C9J9"/>
<dbReference type="EMBL" id="GGFJ01012862">
    <property type="protein sequence ID" value="MBW62003.1"/>
    <property type="molecule type" value="Transcribed_RNA"/>
</dbReference>
<reference evidence="2" key="1">
    <citation type="submission" date="2018-01" db="EMBL/GenBank/DDBJ databases">
        <title>An insight into the sialome of Amazonian anophelines.</title>
        <authorList>
            <person name="Ribeiro J.M."/>
            <person name="Scarpassa V."/>
            <person name="Calvo E."/>
        </authorList>
    </citation>
    <scope>NUCLEOTIDE SEQUENCE</scope>
    <source>
        <tissue evidence="2">Salivary glands</tissue>
    </source>
</reference>
<sequence length="92" mass="10427">MFSPFTCVFALLPFPSVRSVCECDSAHPAQQTGTEALYKDSADRVWQHSNTERNDSQSIAIATRGEKPVLKGQRETSGSKRTFFIYETKYHH</sequence>
<evidence type="ECO:0000256" key="1">
    <source>
        <dbReference type="SAM" id="SignalP"/>
    </source>
</evidence>
<evidence type="ECO:0000313" key="2">
    <source>
        <dbReference type="EMBL" id="MBW62003.1"/>
    </source>
</evidence>
<keyword evidence="1" id="KW-0732">Signal</keyword>
<feature type="signal peptide" evidence="1">
    <location>
        <begin position="1"/>
        <end position="19"/>
    </location>
</feature>
<organism evidence="2">
    <name type="scientific">Anopheles marajoara</name>
    <dbReference type="NCBI Taxonomy" id="58244"/>
    <lineage>
        <taxon>Eukaryota</taxon>
        <taxon>Metazoa</taxon>
        <taxon>Ecdysozoa</taxon>
        <taxon>Arthropoda</taxon>
        <taxon>Hexapoda</taxon>
        <taxon>Insecta</taxon>
        <taxon>Pterygota</taxon>
        <taxon>Neoptera</taxon>
        <taxon>Endopterygota</taxon>
        <taxon>Diptera</taxon>
        <taxon>Nematocera</taxon>
        <taxon>Culicoidea</taxon>
        <taxon>Culicidae</taxon>
        <taxon>Anophelinae</taxon>
        <taxon>Anopheles</taxon>
    </lineage>
</organism>
<proteinExistence type="predicted"/>
<accession>A0A2M4C9J9</accession>
<name>A0A2M4C9J9_9DIPT</name>